<dbReference type="InterPro" id="IPR027417">
    <property type="entry name" value="P-loop_NTPase"/>
</dbReference>
<dbReference type="InterPro" id="IPR003439">
    <property type="entry name" value="ABC_transporter-like_ATP-bd"/>
</dbReference>
<comment type="catalytic activity">
    <reaction evidence="4">
        <text>a quaternary ammonium(out) + ATP + H2O = a quaternary ammonium(in) + ADP + phosphate + H(+)</text>
        <dbReference type="Rhea" id="RHEA:11036"/>
        <dbReference type="ChEBI" id="CHEBI:15377"/>
        <dbReference type="ChEBI" id="CHEBI:15378"/>
        <dbReference type="ChEBI" id="CHEBI:30616"/>
        <dbReference type="ChEBI" id="CHEBI:35267"/>
        <dbReference type="ChEBI" id="CHEBI:43474"/>
        <dbReference type="ChEBI" id="CHEBI:456216"/>
        <dbReference type="EC" id="7.6.2.9"/>
    </reaction>
</comment>
<keyword evidence="3 9" id="KW-0067">ATP-binding</keyword>
<dbReference type="SUPFAM" id="SSF52540">
    <property type="entry name" value="P-loop containing nucleoside triphosphate hydrolases"/>
    <property type="match status" value="1"/>
</dbReference>
<dbReference type="SMART" id="SM00382">
    <property type="entry name" value="AAA"/>
    <property type="match status" value="1"/>
</dbReference>
<evidence type="ECO:0000256" key="7">
    <source>
        <dbReference type="ARBA" id="ARBA00070305"/>
    </source>
</evidence>
<evidence type="ECO:0000256" key="3">
    <source>
        <dbReference type="ARBA" id="ARBA00022840"/>
    </source>
</evidence>
<keyword evidence="2" id="KW-0547">Nucleotide-binding</keyword>
<evidence type="ECO:0000256" key="4">
    <source>
        <dbReference type="ARBA" id="ARBA00052482"/>
    </source>
</evidence>
<feature type="domain" description="ABC transporter" evidence="8">
    <location>
        <begin position="8"/>
        <end position="238"/>
    </location>
</feature>
<dbReference type="Gene3D" id="2.40.50.100">
    <property type="match status" value="1"/>
</dbReference>
<dbReference type="Pfam" id="PF00005">
    <property type="entry name" value="ABC_tran"/>
    <property type="match status" value="1"/>
</dbReference>
<dbReference type="FunFam" id="3.40.50.300:FF:000425">
    <property type="entry name" value="Probable ABC transporter, ATP-binding subunit"/>
    <property type="match status" value="1"/>
</dbReference>
<dbReference type="RefSeq" id="WP_090399246.1">
    <property type="nucleotide sequence ID" value="NZ_FNEN01000013.1"/>
</dbReference>
<evidence type="ECO:0000259" key="8">
    <source>
        <dbReference type="PROSITE" id="PS50893"/>
    </source>
</evidence>
<evidence type="ECO:0000256" key="1">
    <source>
        <dbReference type="ARBA" id="ARBA00022448"/>
    </source>
</evidence>
<name>A0A1G8QQM8_9BACI</name>
<dbReference type="PANTHER" id="PTHR42781:SF4">
    <property type="entry name" value="SPERMIDINE_PUTRESCINE IMPORT ATP-BINDING PROTEIN POTA"/>
    <property type="match status" value="1"/>
</dbReference>
<proteinExistence type="predicted"/>
<accession>A0A1G8QQM8</accession>
<dbReference type="InterPro" id="IPR050093">
    <property type="entry name" value="ABC_SmlMolc_Importer"/>
</dbReference>
<dbReference type="Proteomes" id="UP000198853">
    <property type="component" value="Unassembled WGS sequence"/>
</dbReference>
<dbReference type="GO" id="GO:0005524">
    <property type="term" value="F:ATP binding"/>
    <property type="evidence" value="ECO:0007669"/>
    <property type="project" value="UniProtKB-KW"/>
</dbReference>
<evidence type="ECO:0000256" key="5">
    <source>
        <dbReference type="ARBA" id="ARBA00063934"/>
    </source>
</evidence>
<evidence type="ECO:0000313" key="9">
    <source>
        <dbReference type="EMBL" id="SDJ07007.1"/>
    </source>
</evidence>
<sequence length="348" mass="39285">MTQQDSIISLTHVSKAFGDVRAVQDISIDVKKGELVTFIGPSGCGKTTLLRTIAGFYSPTAGEIYLEGTRINDFPPEKRATGMVFQNYALFPHMTIFENVAYGLDVRKETKETKKERVNDALAQVQLEGYENRKPSELSGGQQQRVAIARCLVLKPKVLLLDEPLSNLDANLRMMMRDEIRRLKEELDLTIIFVTHDQEEALSISDRLMVLNEGNLQQLDKPEVIYQRPVNEFVANFVGHANLLSGQVKQDNNNSYFVSRDIQFTVENMNNGNGLVLIRPEMIHIHQEGEVEGVVINKVYHGNSVRYEVRVGDTVLLADDYNVFGKNLYSKGQTIYLDIPKQLHLISA</sequence>
<evidence type="ECO:0000256" key="2">
    <source>
        <dbReference type="ARBA" id="ARBA00022741"/>
    </source>
</evidence>
<dbReference type="InterPro" id="IPR017871">
    <property type="entry name" value="ABC_transporter-like_CS"/>
</dbReference>
<protein>
    <recommendedName>
        <fullName evidence="7">Carnitine transport ATP-binding protein OpuCA</fullName>
        <ecNumber evidence="6">7.6.2.9</ecNumber>
    </recommendedName>
</protein>
<organism evidence="9 10">
    <name type="scientific">Natribacillus halophilus</name>
    <dbReference type="NCBI Taxonomy" id="549003"/>
    <lineage>
        <taxon>Bacteria</taxon>
        <taxon>Bacillati</taxon>
        <taxon>Bacillota</taxon>
        <taxon>Bacilli</taxon>
        <taxon>Bacillales</taxon>
        <taxon>Bacillaceae</taxon>
        <taxon>Natribacillus</taxon>
    </lineage>
</organism>
<dbReference type="SUPFAM" id="SSF50331">
    <property type="entry name" value="MOP-like"/>
    <property type="match status" value="1"/>
</dbReference>
<dbReference type="AlphaFoldDB" id="A0A1G8QQM8"/>
<dbReference type="InterPro" id="IPR008995">
    <property type="entry name" value="Mo/tungstate-bd_C_term_dom"/>
</dbReference>
<evidence type="ECO:0000313" key="10">
    <source>
        <dbReference type="Proteomes" id="UP000198853"/>
    </source>
</evidence>
<dbReference type="EC" id="7.6.2.9" evidence="6"/>
<comment type="subunit">
    <text evidence="5">The complex is composed of two ATP-binding proteins (OpuCA), two transmembrane proteins (OpuCB and OpuCD) and a solute-binding protein (OpuCC).</text>
</comment>
<dbReference type="InterPro" id="IPR003593">
    <property type="entry name" value="AAA+_ATPase"/>
</dbReference>
<dbReference type="EMBL" id="FNEN01000013">
    <property type="protein sequence ID" value="SDJ07007.1"/>
    <property type="molecule type" value="Genomic_DNA"/>
</dbReference>
<reference evidence="9 10" key="1">
    <citation type="submission" date="2016-10" db="EMBL/GenBank/DDBJ databases">
        <authorList>
            <person name="de Groot N.N."/>
        </authorList>
    </citation>
    <scope>NUCLEOTIDE SEQUENCE [LARGE SCALE GENOMIC DNA]</scope>
    <source>
        <strain evidence="9 10">DSM 21771</strain>
    </source>
</reference>
<dbReference type="GO" id="GO:0016887">
    <property type="term" value="F:ATP hydrolysis activity"/>
    <property type="evidence" value="ECO:0007669"/>
    <property type="project" value="InterPro"/>
</dbReference>
<dbReference type="Pfam" id="PF08402">
    <property type="entry name" value="TOBE_2"/>
    <property type="match status" value="1"/>
</dbReference>
<dbReference type="InterPro" id="IPR013611">
    <property type="entry name" value="Transp-assoc_OB_typ2"/>
</dbReference>
<dbReference type="GO" id="GO:0043190">
    <property type="term" value="C:ATP-binding cassette (ABC) transporter complex"/>
    <property type="evidence" value="ECO:0007669"/>
    <property type="project" value="InterPro"/>
</dbReference>
<dbReference type="PANTHER" id="PTHR42781">
    <property type="entry name" value="SPERMIDINE/PUTRESCINE IMPORT ATP-BINDING PROTEIN POTA"/>
    <property type="match status" value="1"/>
</dbReference>
<dbReference type="Gene3D" id="3.40.50.300">
    <property type="entry name" value="P-loop containing nucleotide triphosphate hydrolases"/>
    <property type="match status" value="1"/>
</dbReference>
<gene>
    <name evidence="9" type="ORF">SAMN04488123_11354</name>
</gene>
<evidence type="ECO:0000256" key="6">
    <source>
        <dbReference type="ARBA" id="ARBA00066388"/>
    </source>
</evidence>
<dbReference type="PROSITE" id="PS00211">
    <property type="entry name" value="ABC_TRANSPORTER_1"/>
    <property type="match status" value="1"/>
</dbReference>
<keyword evidence="10" id="KW-1185">Reference proteome</keyword>
<keyword evidence="1" id="KW-0813">Transport</keyword>
<dbReference type="GO" id="GO:0015418">
    <property type="term" value="F:ABC-type quaternary ammonium compound transporting activity"/>
    <property type="evidence" value="ECO:0007669"/>
    <property type="project" value="UniProtKB-EC"/>
</dbReference>
<dbReference type="OrthoDB" id="9790614at2"/>
<dbReference type="PROSITE" id="PS50893">
    <property type="entry name" value="ABC_TRANSPORTER_2"/>
    <property type="match status" value="1"/>
</dbReference>